<dbReference type="InterPro" id="IPR010982">
    <property type="entry name" value="Lambda_DNA-bd_dom_sf"/>
</dbReference>
<dbReference type="InterPro" id="IPR001387">
    <property type="entry name" value="Cro/C1-type_HTH"/>
</dbReference>
<dbReference type="RefSeq" id="WP_119059070.1">
    <property type="nucleotide sequence ID" value="NZ_UNSC01000002.1"/>
</dbReference>
<feature type="domain" description="HTH cro/C1-type" evidence="1">
    <location>
        <begin position="13"/>
        <end position="60"/>
    </location>
</feature>
<dbReference type="SMART" id="SM00530">
    <property type="entry name" value="HTH_XRE"/>
    <property type="match status" value="1"/>
</dbReference>
<evidence type="ECO:0000259" key="1">
    <source>
        <dbReference type="PROSITE" id="PS50943"/>
    </source>
</evidence>
<dbReference type="AlphaFoldDB" id="A0A383TX78"/>
<proteinExistence type="predicted"/>
<gene>
    <name evidence="2" type="ORF">SAMEA104719789_00626</name>
</gene>
<evidence type="ECO:0000313" key="3">
    <source>
        <dbReference type="Proteomes" id="UP000262142"/>
    </source>
</evidence>
<accession>A0A383TX78</accession>
<dbReference type="PROSITE" id="PS50943">
    <property type="entry name" value="HTH_CROC1"/>
    <property type="match status" value="1"/>
</dbReference>
<dbReference type="CDD" id="cd00093">
    <property type="entry name" value="HTH_XRE"/>
    <property type="match status" value="1"/>
</dbReference>
<dbReference type="Proteomes" id="UP000262142">
    <property type="component" value="Unassembled WGS sequence"/>
</dbReference>
<dbReference type="Gene3D" id="1.10.260.40">
    <property type="entry name" value="lambda repressor-like DNA-binding domains"/>
    <property type="match status" value="1"/>
</dbReference>
<sequence>MESAQQVINNLLAKITQEELAKELGVSQSYISGLSSGSRNLSKNLAIKISDRFRLDRNLLLHFHNPKKYPKHNKLNSADEILPFAFPLNKYEMNVKEQIKETVKALKKKRLFKNQNEIAEHLGYNPSYFSRAINQDEVPWDLEAQFFKKFPKSEFLSDLDYKPIPSQGFSKTNPPVSEGEVIENKSGNKYYPNPNGGFTIEAPVVPFPAYASFVEVFEDEYKVHDDFSKAYFTVDHVGRGRYIGFRVTNESMNDGTMNGTPSGAEILGRELQRHHWKDGFKPTKYGWVIVTHTGILFKDIISNISENGTLKLHSRNPSPEYSDFDFEINKIHSIFKVIKRQF</sequence>
<protein>
    <submittedName>
        <fullName evidence="2">Predicted transcriptional regulator</fullName>
    </submittedName>
</protein>
<dbReference type="EMBL" id="UNSC01000002">
    <property type="protein sequence ID" value="SZD71576.1"/>
    <property type="molecule type" value="Genomic_DNA"/>
</dbReference>
<dbReference type="OrthoDB" id="3831186at2"/>
<name>A0A383TX78_9FLAO</name>
<reference evidence="2 3" key="1">
    <citation type="submission" date="2018-09" db="EMBL/GenBank/DDBJ databases">
        <authorList>
            <consortium name="Pathogen Informatics"/>
        </authorList>
    </citation>
    <scope>NUCLEOTIDE SEQUENCE [LARGE SCALE GENOMIC DNA]</scope>
    <source>
        <strain evidence="2 3">OH-22767</strain>
    </source>
</reference>
<keyword evidence="3" id="KW-1185">Reference proteome</keyword>
<evidence type="ECO:0000313" key="2">
    <source>
        <dbReference type="EMBL" id="SZD71576.1"/>
    </source>
</evidence>
<dbReference type="GO" id="GO:0003677">
    <property type="term" value="F:DNA binding"/>
    <property type="evidence" value="ECO:0007669"/>
    <property type="project" value="InterPro"/>
</dbReference>
<dbReference type="SUPFAM" id="SSF47413">
    <property type="entry name" value="lambda repressor-like DNA-binding domains"/>
    <property type="match status" value="1"/>
</dbReference>
<organism evidence="2 3">
    <name type="scientific">Candidatus Ornithobacterium hominis</name>
    <dbReference type="NCBI Taxonomy" id="2497989"/>
    <lineage>
        <taxon>Bacteria</taxon>
        <taxon>Pseudomonadati</taxon>
        <taxon>Bacteroidota</taxon>
        <taxon>Flavobacteriia</taxon>
        <taxon>Flavobacteriales</taxon>
        <taxon>Weeksellaceae</taxon>
        <taxon>Ornithobacterium</taxon>
    </lineage>
</organism>
<dbReference type="Pfam" id="PF01381">
    <property type="entry name" value="HTH_3"/>
    <property type="match status" value="1"/>
</dbReference>